<keyword evidence="9" id="KW-0491">MHC II</keyword>
<dbReference type="Gene3D" id="3.10.320.10">
    <property type="entry name" value="Class II Histocompatibility Antigen, M Beta Chain, Chain B, domain 1"/>
    <property type="match status" value="1"/>
</dbReference>
<dbReference type="AlphaFoldDB" id="A0A6P7XR11"/>
<evidence type="ECO:0000259" key="12">
    <source>
        <dbReference type="PROSITE" id="PS50835"/>
    </source>
</evidence>
<dbReference type="FunFam" id="3.10.320.10:FF:000001">
    <property type="entry name" value="HLA class II histocompatibility antigen, DRB1-1 beta chain"/>
    <property type="match status" value="1"/>
</dbReference>
<reference evidence="14" key="1">
    <citation type="submission" date="2025-08" db="UniProtKB">
        <authorList>
            <consortium name="RefSeq"/>
        </authorList>
    </citation>
    <scope>IDENTIFICATION</scope>
</reference>
<dbReference type="InterPro" id="IPR000353">
    <property type="entry name" value="MHC_II_b_N"/>
</dbReference>
<evidence type="ECO:0000256" key="7">
    <source>
        <dbReference type="ARBA" id="ARBA00023157"/>
    </source>
</evidence>
<dbReference type="SMART" id="SM00921">
    <property type="entry name" value="MHC_II_beta"/>
    <property type="match status" value="1"/>
</dbReference>
<keyword evidence="7" id="KW-1015">Disulfide bond</keyword>
<evidence type="ECO:0000256" key="5">
    <source>
        <dbReference type="ARBA" id="ARBA00023130"/>
    </source>
</evidence>
<proteinExistence type="predicted"/>
<dbReference type="GO" id="GO:0042613">
    <property type="term" value="C:MHC class II protein complex"/>
    <property type="evidence" value="ECO:0007669"/>
    <property type="project" value="UniProtKB-KW"/>
</dbReference>
<dbReference type="OrthoDB" id="9940220at2759"/>
<dbReference type="PANTHER" id="PTHR19944">
    <property type="entry name" value="MHC CLASS II-RELATED"/>
    <property type="match status" value="1"/>
</dbReference>
<dbReference type="GeneID" id="115466165"/>
<sequence>MVSVRAPGAGGCSLAVLIVILTVLRTHLTHCGNPPAVFLCQWKAECHFGAGGQGMRYLERQFSNREEIAYFDSDIGRYVGRTKLGVAWADYWNNDTVIIEDRRASVETFCKHNYKNNEPITDRRVPPKVTIIPTKSFRLEHQSLLVCFVSGFFPSEIQVKWLKNGVEDSSVVYAELLQNGDWTYQVDAILETVPEHGDTYTCEVEHSSLQKPLRVDWEFEMSESAKSKQLSGIVGFVLGAIFIMVGLIIYLKNKKGTPRVQIPPSEGLLN</sequence>
<dbReference type="PANTHER" id="PTHR19944:SF99">
    <property type="entry name" value="HLA CLASS II HISTOCOMPATIBILITY ANTIGEN, DRB1 BETA CHAIN"/>
    <property type="match status" value="1"/>
</dbReference>
<keyword evidence="2 10" id="KW-0812">Transmembrane</keyword>
<evidence type="ECO:0000256" key="2">
    <source>
        <dbReference type="ARBA" id="ARBA00022692"/>
    </source>
</evidence>
<dbReference type="SUPFAM" id="SSF54452">
    <property type="entry name" value="MHC antigen-recognition domain"/>
    <property type="match status" value="1"/>
</dbReference>
<keyword evidence="8" id="KW-0325">Glycoprotein</keyword>
<gene>
    <name evidence="14" type="primary">LOC115466165</name>
</gene>
<dbReference type="InterPro" id="IPR036179">
    <property type="entry name" value="Ig-like_dom_sf"/>
</dbReference>
<feature type="signal peptide" evidence="11">
    <location>
        <begin position="1"/>
        <end position="31"/>
    </location>
</feature>
<evidence type="ECO:0000256" key="1">
    <source>
        <dbReference type="ARBA" id="ARBA00004479"/>
    </source>
</evidence>
<evidence type="ECO:0000256" key="3">
    <source>
        <dbReference type="ARBA" id="ARBA00022859"/>
    </source>
</evidence>
<dbReference type="InterPro" id="IPR014745">
    <property type="entry name" value="MHC_II_a/b_N"/>
</dbReference>
<feature type="chain" id="PRO_5028159895" evidence="11">
    <location>
        <begin position="32"/>
        <end position="270"/>
    </location>
</feature>
<dbReference type="GO" id="GO:0002504">
    <property type="term" value="P:antigen processing and presentation of peptide or polysaccharide antigen via MHC class II"/>
    <property type="evidence" value="ECO:0007669"/>
    <property type="project" value="UniProtKB-KW"/>
</dbReference>
<evidence type="ECO:0000256" key="9">
    <source>
        <dbReference type="ARBA" id="ARBA00023182"/>
    </source>
</evidence>
<organism evidence="13 14">
    <name type="scientific">Microcaecilia unicolor</name>
    <dbReference type="NCBI Taxonomy" id="1415580"/>
    <lineage>
        <taxon>Eukaryota</taxon>
        <taxon>Metazoa</taxon>
        <taxon>Chordata</taxon>
        <taxon>Craniata</taxon>
        <taxon>Vertebrata</taxon>
        <taxon>Euteleostomi</taxon>
        <taxon>Amphibia</taxon>
        <taxon>Gymnophiona</taxon>
        <taxon>Siphonopidae</taxon>
        <taxon>Microcaecilia</taxon>
    </lineage>
</organism>
<dbReference type="InterPro" id="IPR050160">
    <property type="entry name" value="MHC/Immunoglobulin"/>
</dbReference>
<evidence type="ECO:0000256" key="11">
    <source>
        <dbReference type="SAM" id="SignalP"/>
    </source>
</evidence>
<keyword evidence="4 10" id="KW-1133">Transmembrane helix</keyword>
<dbReference type="SUPFAM" id="SSF48726">
    <property type="entry name" value="Immunoglobulin"/>
    <property type="match status" value="1"/>
</dbReference>
<keyword evidence="5" id="KW-1064">Adaptive immunity</keyword>
<evidence type="ECO:0000256" key="10">
    <source>
        <dbReference type="SAM" id="Phobius"/>
    </source>
</evidence>
<name>A0A6P7XR11_9AMPH</name>
<dbReference type="Pfam" id="PF07654">
    <property type="entry name" value="C1-set"/>
    <property type="match status" value="1"/>
</dbReference>
<dbReference type="PROSITE" id="PS00290">
    <property type="entry name" value="IG_MHC"/>
    <property type="match status" value="1"/>
</dbReference>
<dbReference type="InterPro" id="IPR003006">
    <property type="entry name" value="Ig/MHC_CS"/>
</dbReference>
<keyword evidence="11" id="KW-0732">Signal</keyword>
<evidence type="ECO:0000313" key="13">
    <source>
        <dbReference type="Proteomes" id="UP000515156"/>
    </source>
</evidence>
<dbReference type="PROSITE" id="PS50835">
    <property type="entry name" value="IG_LIKE"/>
    <property type="match status" value="1"/>
</dbReference>
<feature type="transmembrane region" description="Helical" evidence="10">
    <location>
        <begin position="230"/>
        <end position="251"/>
    </location>
</feature>
<dbReference type="GO" id="GO:0002250">
    <property type="term" value="P:adaptive immune response"/>
    <property type="evidence" value="ECO:0007669"/>
    <property type="project" value="UniProtKB-KW"/>
</dbReference>
<accession>A0A6P7XR11</accession>
<dbReference type="FunCoup" id="A0A6P7XR11">
    <property type="interactions" value="388"/>
</dbReference>
<dbReference type="InterPro" id="IPR007110">
    <property type="entry name" value="Ig-like_dom"/>
</dbReference>
<keyword evidence="6 10" id="KW-0472">Membrane</keyword>
<dbReference type="InterPro" id="IPR003597">
    <property type="entry name" value="Ig_C1-set"/>
</dbReference>
<dbReference type="Gene3D" id="2.60.40.10">
    <property type="entry name" value="Immunoglobulins"/>
    <property type="match status" value="1"/>
</dbReference>
<dbReference type="SMART" id="SM00407">
    <property type="entry name" value="IGc1"/>
    <property type="match status" value="1"/>
</dbReference>
<keyword evidence="3" id="KW-0391">Immunity</keyword>
<dbReference type="RefSeq" id="XP_030053110.1">
    <property type="nucleotide sequence ID" value="XM_030197250.1"/>
</dbReference>
<comment type="subcellular location">
    <subcellularLocation>
        <location evidence="1">Membrane</location>
        <topology evidence="1">Single-pass type I membrane protein</topology>
    </subcellularLocation>
</comment>
<evidence type="ECO:0000256" key="6">
    <source>
        <dbReference type="ARBA" id="ARBA00023136"/>
    </source>
</evidence>
<evidence type="ECO:0000256" key="4">
    <source>
        <dbReference type="ARBA" id="ARBA00022989"/>
    </source>
</evidence>
<protein>
    <submittedName>
        <fullName evidence="14">HLA class II histocompatibility antigen, DRB1-10 beta chain-like</fullName>
    </submittedName>
</protein>
<evidence type="ECO:0000256" key="8">
    <source>
        <dbReference type="ARBA" id="ARBA00023180"/>
    </source>
</evidence>
<dbReference type="Proteomes" id="UP000515156">
    <property type="component" value="Chromosome 3"/>
</dbReference>
<feature type="domain" description="Ig-like" evidence="12">
    <location>
        <begin position="127"/>
        <end position="214"/>
    </location>
</feature>
<keyword evidence="13" id="KW-1185">Reference proteome</keyword>
<dbReference type="InParanoid" id="A0A6P7XR11"/>
<dbReference type="KEGG" id="muo:115466165"/>
<dbReference type="InterPro" id="IPR011162">
    <property type="entry name" value="MHC_I/II-like_Ag-recog"/>
</dbReference>
<dbReference type="CDD" id="cd05766">
    <property type="entry name" value="IgC1_MHC_II_beta"/>
    <property type="match status" value="1"/>
</dbReference>
<dbReference type="Pfam" id="PF00969">
    <property type="entry name" value="MHC_II_beta"/>
    <property type="match status" value="1"/>
</dbReference>
<dbReference type="InterPro" id="IPR013783">
    <property type="entry name" value="Ig-like_fold"/>
</dbReference>
<evidence type="ECO:0000313" key="14">
    <source>
        <dbReference type="RefSeq" id="XP_030053110.1"/>
    </source>
</evidence>